<feature type="non-terminal residue" evidence="1">
    <location>
        <position position="1"/>
    </location>
</feature>
<dbReference type="Proteomes" id="UP000257109">
    <property type="component" value="Unassembled WGS sequence"/>
</dbReference>
<dbReference type="AlphaFoldDB" id="A0A371FU60"/>
<sequence>MILWVNINKDVQINKLGFTLVDLDKVGHKRESFIVAFYAKQLVYVNVKKKGEKLFFKEKACMEVMKIKTQVLILLTPLSQHACPLTLTKMK</sequence>
<reference evidence="1" key="1">
    <citation type="submission" date="2018-05" db="EMBL/GenBank/DDBJ databases">
        <title>Draft genome of Mucuna pruriens seed.</title>
        <authorList>
            <person name="Nnadi N.E."/>
            <person name="Vos R."/>
            <person name="Hasami M.H."/>
            <person name="Devisetty U.K."/>
            <person name="Aguiy J.C."/>
        </authorList>
    </citation>
    <scope>NUCLEOTIDE SEQUENCE [LARGE SCALE GENOMIC DNA]</scope>
    <source>
        <strain evidence="1">JCA_2017</strain>
    </source>
</reference>
<organism evidence="1 2">
    <name type="scientific">Mucuna pruriens</name>
    <name type="common">Velvet bean</name>
    <name type="synonym">Dolichos pruriens</name>
    <dbReference type="NCBI Taxonomy" id="157652"/>
    <lineage>
        <taxon>Eukaryota</taxon>
        <taxon>Viridiplantae</taxon>
        <taxon>Streptophyta</taxon>
        <taxon>Embryophyta</taxon>
        <taxon>Tracheophyta</taxon>
        <taxon>Spermatophyta</taxon>
        <taxon>Magnoliopsida</taxon>
        <taxon>eudicotyledons</taxon>
        <taxon>Gunneridae</taxon>
        <taxon>Pentapetalae</taxon>
        <taxon>rosids</taxon>
        <taxon>fabids</taxon>
        <taxon>Fabales</taxon>
        <taxon>Fabaceae</taxon>
        <taxon>Papilionoideae</taxon>
        <taxon>50 kb inversion clade</taxon>
        <taxon>NPAAA clade</taxon>
        <taxon>indigoferoid/millettioid clade</taxon>
        <taxon>Phaseoleae</taxon>
        <taxon>Mucuna</taxon>
    </lineage>
</organism>
<comment type="caution">
    <text evidence="1">The sequence shown here is derived from an EMBL/GenBank/DDBJ whole genome shotgun (WGS) entry which is preliminary data.</text>
</comment>
<dbReference type="EMBL" id="QJKJ01007824">
    <property type="protein sequence ID" value="RDX81811.1"/>
    <property type="molecule type" value="Genomic_DNA"/>
</dbReference>
<keyword evidence="2" id="KW-1185">Reference proteome</keyword>
<proteinExistence type="predicted"/>
<gene>
    <name evidence="1" type="ORF">CR513_37476</name>
</gene>
<accession>A0A371FU60</accession>
<protein>
    <submittedName>
        <fullName evidence="1">Uncharacterized protein</fullName>
    </submittedName>
</protein>
<evidence type="ECO:0000313" key="1">
    <source>
        <dbReference type="EMBL" id="RDX81811.1"/>
    </source>
</evidence>
<name>A0A371FU60_MUCPR</name>
<evidence type="ECO:0000313" key="2">
    <source>
        <dbReference type="Proteomes" id="UP000257109"/>
    </source>
</evidence>
<dbReference type="OrthoDB" id="1709318at2759"/>